<reference evidence="5 6" key="1">
    <citation type="submission" date="2020-01" db="EMBL/GenBank/DDBJ databases">
        <title>Genomes of bacteria type strains.</title>
        <authorList>
            <person name="Chen J."/>
            <person name="Zhu S."/>
            <person name="Yang J."/>
        </authorList>
    </citation>
    <scope>NUCLEOTIDE SEQUENCE [LARGE SCALE GENOMIC DNA]</scope>
    <source>
        <strain evidence="5 6">LMG 22958</strain>
    </source>
</reference>
<keyword evidence="2" id="KW-0732">Signal</keyword>
<dbReference type="GO" id="GO:0004553">
    <property type="term" value="F:hydrolase activity, hydrolyzing O-glycosyl compounds"/>
    <property type="evidence" value="ECO:0007669"/>
    <property type="project" value="InterPro"/>
</dbReference>
<evidence type="ECO:0000313" key="6">
    <source>
        <dbReference type="Proteomes" id="UP000478837"/>
    </source>
</evidence>
<dbReference type="Pfam" id="PF14718">
    <property type="entry name" value="SLT_L"/>
    <property type="match status" value="1"/>
</dbReference>
<dbReference type="InterPro" id="IPR037061">
    <property type="entry name" value="Lytic_TGlycoase_superhlx_L_sf"/>
</dbReference>
<evidence type="ECO:0000256" key="2">
    <source>
        <dbReference type="ARBA" id="ARBA00022729"/>
    </source>
</evidence>
<feature type="domain" description="Lytic transglycosylase superhelical linker" evidence="4">
    <location>
        <begin position="457"/>
        <end position="523"/>
    </location>
</feature>
<evidence type="ECO:0000259" key="4">
    <source>
        <dbReference type="Pfam" id="PF14718"/>
    </source>
</evidence>
<dbReference type="InterPro" id="IPR012289">
    <property type="entry name" value="Lytic_TGlycosylase_superhlx_L"/>
</dbReference>
<dbReference type="GO" id="GO:0042597">
    <property type="term" value="C:periplasmic space"/>
    <property type="evidence" value="ECO:0007669"/>
    <property type="project" value="InterPro"/>
</dbReference>
<organism evidence="5 6">
    <name type="scientific">Alteromonas hispanica</name>
    <dbReference type="NCBI Taxonomy" id="315421"/>
    <lineage>
        <taxon>Bacteria</taxon>
        <taxon>Pseudomonadati</taxon>
        <taxon>Pseudomonadota</taxon>
        <taxon>Gammaproteobacteria</taxon>
        <taxon>Alteromonadales</taxon>
        <taxon>Alteromonadaceae</taxon>
        <taxon>Alteromonas/Salinimonas group</taxon>
        <taxon>Alteromonas</taxon>
    </lineage>
</organism>
<protein>
    <submittedName>
        <fullName evidence="5">Transglycosylase SLT domain-containing protein</fullName>
    </submittedName>
</protein>
<dbReference type="Gene3D" id="1.10.530.10">
    <property type="match status" value="1"/>
</dbReference>
<dbReference type="Gene3D" id="1.25.20.10">
    <property type="entry name" value="Bacterial muramidases"/>
    <property type="match status" value="1"/>
</dbReference>
<dbReference type="Gene3D" id="1.10.1240.20">
    <property type="entry name" value="Lytic transglycosylase, superhelical linker domain"/>
    <property type="match status" value="1"/>
</dbReference>
<dbReference type="SUPFAM" id="SSF48435">
    <property type="entry name" value="Bacterial muramidases"/>
    <property type="match status" value="1"/>
</dbReference>
<gene>
    <name evidence="5" type="ORF">GTW09_10455</name>
</gene>
<evidence type="ECO:0000313" key="5">
    <source>
        <dbReference type="EMBL" id="NDW21943.1"/>
    </source>
</evidence>
<dbReference type="Pfam" id="PF01464">
    <property type="entry name" value="SLT"/>
    <property type="match status" value="1"/>
</dbReference>
<dbReference type="Proteomes" id="UP000478837">
    <property type="component" value="Unassembled WGS sequence"/>
</dbReference>
<dbReference type="InterPro" id="IPR008939">
    <property type="entry name" value="Lytic_TGlycosylase_superhlx_U"/>
</dbReference>
<evidence type="ECO:0000256" key="1">
    <source>
        <dbReference type="ARBA" id="ARBA00007734"/>
    </source>
</evidence>
<comment type="similarity">
    <text evidence="1">Belongs to the transglycosylase Slt family.</text>
</comment>
<dbReference type="EMBL" id="JAAAWP010000005">
    <property type="protein sequence ID" value="NDW21943.1"/>
    <property type="molecule type" value="Genomic_DNA"/>
</dbReference>
<name>A0A6L9MVH1_9ALTE</name>
<dbReference type="CDD" id="cd13401">
    <property type="entry name" value="Slt70-like"/>
    <property type="match status" value="1"/>
</dbReference>
<evidence type="ECO:0000259" key="3">
    <source>
        <dbReference type="Pfam" id="PF01464"/>
    </source>
</evidence>
<dbReference type="PANTHER" id="PTHR37423:SF5">
    <property type="entry name" value="SOLUBLE LYTIC MUREIN TRANSGLYCOSYLASE"/>
    <property type="match status" value="1"/>
</dbReference>
<sequence>MSSILAIYNKQFRRSSKSSASLNSIKGRRLFVSKAIHLSKHAPALLVYLLLSVVVIPHTVAQPLPGHTLTLPQDVYAQERQHFLNLEEKLRTYSRRRVNDFDGEIYALADYPLYPYLLRLKLERTMSIATKREVNQFLEDYRGQPVSYGLRYKWLSYLAKHNHRNAFLDSYRSGMGARLTCVALNYRLQGAEPVAKVLREVDALWLSGQSQPDECDPLFSKWKKAGLMTSTMVIKRIEIAAKEKNRRIIHYLKRQLPAKYQYIADIWLAVTRNVSNVQKRGLFPLKNKPSEVEAMVWALEKLAWQKPALAEKVYQRYQRQGVFSDAQRHAINRAIALSFTLEKLPQAHEWLEYADIPGASDDIKLWHVSHLLRTQQFDEVIRIIEQAPVSLKNKANYRYWLARALEQTGQPMQATVLYRQLAQERHYYGFMASARINAFPSLKNNPAPKDVATIAKLATTPATLRAVEFFRLNRATEARREWYYLLTHIPNEQVTDAGILAYEWGLYDQAISSFARSGYWDDVGRRFPLAFNEVFSEKAQLHNIPTSFAMAIARRESSFRSDAISPVGAAGLMQLMPGTAKYVAQAKVSQSQLFNVNENVEFGVQYLRYLMDKLNNNPVLVSASYNAGWRKVLEWLPENEALPVDIWIENIPYKETRAYVKAVMAYQHIYEQQLGGNNNIFPQLTSDLIPSAEAVSTHPVTGIVQLAPK</sequence>
<dbReference type="PANTHER" id="PTHR37423">
    <property type="entry name" value="SOLUBLE LYTIC MUREIN TRANSGLYCOSYLASE-RELATED"/>
    <property type="match status" value="1"/>
</dbReference>
<dbReference type="SUPFAM" id="SSF53955">
    <property type="entry name" value="Lysozyme-like"/>
    <property type="match status" value="1"/>
</dbReference>
<dbReference type="InterPro" id="IPR023346">
    <property type="entry name" value="Lysozyme-like_dom_sf"/>
</dbReference>
<keyword evidence="6" id="KW-1185">Reference proteome</keyword>
<feature type="domain" description="Transglycosylase SLT" evidence="3">
    <location>
        <begin position="534"/>
        <end position="642"/>
    </location>
</feature>
<dbReference type="AlphaFoldDB" id="A0A6L9MVH1"/>
<comment type="caution">
    <text evidence="5">The sequence shown here is derived from an EMBL/GenBank/DDBJ whole genome shotgun (WGS) entry which is preliminary data.</text>
</comment>
<proteinExistence type="inferred from homology"/>
<accession>A0A6L9MVH1</accession>
<dbReference type="InterPro" id="IPR008258">
    <property type="entry name" value="Transglycosylase_SLT_dom_1"/>
</dbReference>